<dbReference type="CDD" id="cd05121">
    <property type="entry name" value="ABC1_ADCK3-like"/>
    <property type="match status" value="1"/>
</dbReference>
<protein>
    <submittedName>
        <fullName evidence="3">Glycosyl transferase family 1</fullName>
    </submittedName>
</protein>
<organism evidence="3 5">
    <name type="scientific">Sulfodiicoccus acidiphilus</name>
    <dbReference type="NCBI Taxonomy" id="1670455"/>
    <lineage>
        <taxon>Archaea</taxon>
        <taxon>Thermoproteota</taxon>
        <taxon>Thermoprotei</taxon>
        <taxon>Sulfolobales</taxon>
        <taxon>Sulfolobaceae</taxon>
        <taxon>Sulfodiicoccus</taxon>
    </lineage>
</organism>
<dbReference type="Pfam" id="PF03109">
    <property type="entry name" value="ABC1"/>
    <property type="match status" value="1"/>
</dbReference>
<dbReference type="PROSITE" id="PS50011">
    <property type="entry name" value="PROTEIN_KINASE_DOM"/>
    <property type="match status" value="1"/>
</dbReference>
<dbReference type="Proteomes" id="UP000616143">
    <property type="component" value="Unassembled WGS sequence"/>
</dbReference>
<evidence type="ECO:0000313" key="4">
    <source>
        <dbReference type="EMBL" id="GGT96089.1"/>
    </source>
</evidence>
<reference evidence="5" key="2">
    <citation type="submission" date="2018-04" db="EMBL/GenBank/DDBJ databases">
        <title>Complete genome sequence of Sulfodiicoccus acidiphilus strain HS-1.</title>
        <authorList>
            <person name="Sakai H.D."/>
            <person name="Kurosawa N."/>
        </authorList>
    </citation>
    <scope>NUCLEOTIDE SEQUENCE [LARGE SCALE GENOMIC DNA]</scope>
    <source>
        <strain evidence="5">HS-1</strain>
    </source>
</reference>
<dbReference type="AlphaFoldDB" id="A0A348B6T5"/>
<dbReference type="GO" id="GO:0005524">
    <property type="term" value="F:ATP binding"/>
    <property type="evidence" value="ECO:0007669"/>
    <property type="project" value="InterPro"/>
</dbReference>
<sequence length="491" mass="56599">MLPVGRTLKIIEKMLPRVLRYRDFRRDILNDKQPSEEEMRREAKKFVDSIMELGPTFIKLGQLLSVRADVMPEPYLKELQRLQDEVTPEPFERVKGAIINDVPDLDSVEEVPIASASLGQVHVGRLRDGREVAIKVLRPDVRKLVEQDIAIVRALLPYLRFVFDTSLVESVKVIVDDFSKRIFEEMDYVKEAENIKRITDELSDFSRIRTPKVVRATKRVLVMEYLPGYKVTSDEASKVVDRRELAYRIFQVFMTMLLEKPLFHADPHPGNLAVDKEGNLILYDFGMVGSLDRITRRNLVRAYVNLIRQDPYGLVRILDQLGAIQPEADREVLAEGIGLFMKSMQGIQVDEMELQDFMKLADQVFYKFPLRLPQKMVLYMRMTNELEGICRTIDPSFDFIGVLTQFLEDEGLAREAMEEEVRDVVSTLTNRLRLSLLTQRRTPVIVGSKRSRNYLPQIVMVGAVVLYVLTRDEVLSILLALLGLSFVFTRS</sequence>
<name>A0A348B6T5_9CREN</name>
<evidence type="ECO:0000313" key="5">
    <source>
        <dbReference type="Proteomes" id="UP000276741"/>
    </source>
</evidence>
<dbReference type="InterPro" id="IPR000719">
    <property type="entry name" value="Prot_kinase_dom"/>
</dbReference>
<evidence type="ECO:0000256" key="1">
    <source>
        <dbReference type="ARBA" id="ARBA00009670"/>
    </source>
</evidence>
<evidence type="ECO:0000259" key="2">
    <source>
        <dbReference type="PROSITE" id="PS50011"/>
    </source>
</evidence>
<dbReference type="EMBL" id="BMQS01000010">
    <property type="protein sequence ID" value="GGT96089.1"/>
    <property type="molecule type" value="Genomic_DNA"/>
</dbReference>
<dbReference type="EMBL" id="AP018553">
    <property type="protein sequence ID" value="BBD73887.1"/>
    <property type="molecule type" value="Genomic_DNA"/>
</dbReference>
<reference evidence="4" key="1">
    <citation type="journal article" date="2014" name="Int. J. Syst. Evol. Microbiol.">
        <title>Complete genome sequence of Corynebacterium casei LMG S-19264T (=DSM 44701T), isolated from a smear-ripened cheese.</title>
        <authorList>
            <consortium name="US DOE Joint Genome Institute (JGI-PGF)"/>
            <person name="Walter F."/>
            <person name="Albersmeier A."/>
            <person name="Kalinowski J."/>
            <person name="Ruckert C."/>
        </authorList>
    </citation>
    <scope>NUCLEOTIDE SEQUENCE</scope>
    <source>
        <strain evidence="4">JCM 31740</strain>
    </source>
</reference>
<dbReference type="GO" id="GO:0004672">
    <property type="term" value="F:protein kinase activity"/>
    <property type="evidence" value="ECO:0007669"/>
    <property type="project" value="InterPro"/>
</dbReference>
<accession>A0A348B6T5</accession>
<dbReference type="KEGG" id="sacd:HS1genome_2276"/>
<feature type="domain" description="Protein kinase" evidence="2">
    <location>
        <begin position="107"/>
        <end position="428"/>
    </location>
</feature>
<keyword evidence="5" id="KW-1185">Reference proteome</keyword>
<dbReference type="SUPFAM" id="SSF56112">
    <property type="entry name" value="Protein kinase-like (PK-like)"/>
    <property type="match status" value="1"/>
</dbReference>
<dbReference type="RefSeq" id="WP_229768192.1">
    <property type="nucleotide sequence ID" value="NZ_AP018553.1"/>
</dbReference>
<proteinExistence type="inferred from homology"/>
<evidence type="ECO:0000313" key="3">
    <source>
        <dbReference type="EMBL" id="BBD73887.1"/>
    </source>
</evidence>
<dbReference type="PANTHER" id="PTHR10566">
    <property type="entry name" value="CHAPERONE-ACTIVITY OF BC1 COMPLEX CABC1 -RELATED"/>
    <property type="match status" value="1"/>
</dbReference>
<comment type="similarity">
    <text evidence="1">Belongs to the protein kinase superfamily. ADCK protein kinase family.</text>
</comment>
<dbReference type="InterPro" id="IPR004147">
    <property type="entry name" value="ABC1_dom"/>
</dbReference>
<dbReference type="InterPro" id="IPR011009">
    <property type="entry name" value="Kinase-like_dom_sf"/>
</dbReference>
<reference evidence="3" key="3">
    <citation type="journal article" date="2019" name="BMC Res. Notes">
        <title>Complete genome sequence of the Sulfodiicoccus acidiphilus strain HS-1T, the first crenarchaeon that lacks polB3, isolated from an acidic hot spring in Ohwaku-dani, Hakone, Japan.</title>
        <authorList>
            <person name="Sakai H.D."/>
            <person name="Kurosawa N."/>
        </authorList>
    </citation>
    <scope>NUCLEOTIDE SEQUENCE</scope>
    <source>
        <strain evidence="3">HS-1</strain>
    </source>
</reference>
<keyword evidence="3" id="KW-0808">Transferase</keyword>
<gene>
    <name evidence="4" type="ORF">GCM10007116_12010</name>
    <name evidence="3" type="ORF">HS1genome_2276</name>
</gene>
<dbReference type="GeneID" id="38667727"/>
<dbReference type="Proteomes" id="UP000276741">
    <property type="component" value="Chromosome"/>
</dbReference>
<dbReference type="Gene3D" id="1.10.510.10">
    <property type="entry name" value="Transferase(Phosphotransferase) domain 1"/>
    <property type="match status" value="1"/>
</dbReference>
<dbReference type="PANTHER" id="PTHR10566:SF113">
    <property type="entry name" value="PROTEIN ACTIVITY OF BC1 COMPLEX KINASE 7, CHLOROPLASTIC"/>
    <property type="match status" value="1"/>
</dbReference>
<reference evidence="4" key="4">
    <citation type="submission" date="2020-09" db="EMBL/GenBank/DDBJ databases">
        <authorList>
            <person name="Sun Q."/>
            <person name="Ohkuma M."/>
        </authorList>
    </citation>
    <scope>NUCLEOTIDE SEQUENCE</scope>
    <source>
        <strain evidence="4">JCM 31740</strain>
    </source>
</reference>
<dbReference type="InterPro" id="IPR050154">
    <property type="entry name" value="UbiB_kinase"/>
</dbReference>